<dbReference type="InterPro" id="IPR037069">
    <property type="entry name" value="AcylCoA_DH/ox_N_sf"/>
</dbReference>
<dbReference type="Gene3D" id="2.40.110.10">
    <property type="entry name" value="Butyryl-CoA Dehydrogenase, subunit A, domain 2"/>
    <property type="match status" value="1"/>
</dbReference>
<dbReference type="EMBL" id="JAAXLS010000001">
    <property type="protein sequence ID" value="NKQ51612.1"/>
    <property type="molecule type" value="Genomic_DNA"/>
</dbReference>
<dbReference type="Pfam" id="PF02771">
    <property type="entry name" value="Acyl-CoA_dh_N"/>
    <property type="match status" value="1"/>
</dbReference>
<comment type="subunit">
    <text evidence="3">Homodimer.</text>
</comment>
<evidence type="ECO:0000256" key="7">
    <source>
        <dbReference type="RuleBase" id="RU362125"/>
    </source>
</evidence>
<evidence type="ECO:0000256" key="5">
    <source>
        <dbReference type="ARBA" id="ARBA00022827"/>
    </source>
</evidence>
<dbReference type="Proteomes" id="UP000715441">
    <property type="component" value="Unassembled WGS sequence"/>
</dbReference>
<dbReference type="PANTHER" id="PTHR48083:SF13">
    <property type="entry name" value="ACYL-COA DEHYDROGENASE FAMILY MEMBER 11"/>
    <property type="match status" value="1"/>
</dbReference>
<gene>
    <name evidence="11" type="ORF">HFP15_01810</name>
</gene>
<reference evidence="11 12" key="1">
    <citation type="submission" date="2020-04" db="EMBL/GenBank/DDBJ databases">
        <title>Novel species.</title>
        <authorList>
            <person name="Teo W.F.A."/>
            <person name="Lipun K."/>
            <person name="Srisuk N."/>
            <person name="Duangmal K."/>
        </authorList>
    </citation>
    <scope>NUCLEOTIDE SEQUENCE [LARGE SCALE GENOMIC DNA]</scope>
    <source>
        <strain evidence="11 12">K13G38</strain>
    </source>
</reference>
<sequence length="415" mass="46261">MTWDFSIEPDYAAKLDWARDFVRERIYPLEVLDLDHASFRKQAAPLQDEVKAHGLWAAHLGPELGGQGYGQLRLGLLHEILGRSELAPYVFGCQAPDSGNAELIAIAGTEDQRERWMKPLLDGRLLSAFSMTEQGTGSDPRQFTTRAELDGDEWVLNGRKWFVGNASRADFHIVMAVTEPDASPRERMSMLIVPAGTPGISTRELGLMNDPDHRNPVWSHCEVGYEDVRVPAENLLGGRGEAFVLAQKRLGPGRIHHCMRWIGVCRRAFDMLCERAVSVSVHGGPLAQKQTVQNWVADCAAAIESARLLTLHTAWKIDQVGAENARTEIAMIKYHGATVLHDVIDKAIQVHGSLGFSTDMPLEQMYRWARAARIYDGPDEVHRVTVARRLLAQYEPVDVPTEHIPTRRAAAEAAR</sequence>
<evidence type="ECO:0000256" key="1">
    <source>
        <dbReference type="ARBA" id="ARBA00001974"/>
    </source>
</evidence>
<keyword evidence="12" id="KW-1185">Reference proteome</keyword>
<dbReference type="InterPro" id="IPR006091">
    <property type="entry name" value="Acyl-CoA_Oxase/DH_mid-dom"/>
</dbReference>
<dbReference type="SUPFAM" id="SSF47203">
    <property type="entry name" value="Acyl-CoA dehydrogenase C-terminal domain-like"/>
    <property type="match status" value="1"/>
</dbReference>
<protein>
    <submittedName>
        <fullName evidence="11">Acyl-CoA dehydrogenase</fullName>
    </submittedName>
</protein>
<name>A0ABX1IVX6_9PSEU</name>
<evidence type="ECO:0000256" key="3">
    <source>
        <dbReference type="ARBA" id="ARBA00011738"/>
    </source>
</evidence>
<keyword evidence="6 7" id="KW-0560">Oxidoreductase</keyword>
<dbReference type="Gene3D" id="1.10.540.10">
    <property type="entry name" value="Acyl-CoA dehydrogenase/oxidase, N-terminal domain"/>
    <property type="match status" value="1"/>
</dbReference>
<keyword evidence="4 7" id="KW-0285">Flavoprotein</keyword>
<evidence type="ECO:0000259" key="10">
    <source>
        <dbReference type="Pfam" id="PF02771"/>
    </source>
</evidence>
<evidence type="ECO:0000313" key="11">
    <source>
        <dbReference type="EMBL" id="NKQ51612.1"/>
    </source>
</evidence>
<dbReference type="InterPro" id="IPR009100">
    <property type="entry name" value="AcylCoA_DH/oxidase_NM_dom_sf"/>
</dbReference>
<evidence type="ECO:0000259" key="9">
    <source>
        <dbReference type="Pfam" id="PF02770"/>
    </source>
</evidence>
<dbReference type="InterPro" id="IPR013786">
    <property type="entry name" value="AcylCoA_DH/ox_N"/>
</dbReference>
<feature type="domain" description="Acyl-CoA dehydrogenase/oxidase C-terminal" evidence="8">
    <location>
        <begin position="244"/>
        <end position="391"/>
    </location>
</feature>
<evidence type="ECO:0000256" key="2">
    <source>
        <dbReference type="ARBA" id="ARBA00009347"/>
    </source>
</evidence>
<dbReference type="RefSeq" id="WP_168510645.1">
    <property type="nucleotide sequence ID" value="NZ_JAAXLS010000001.1"/>
</dbReference>
<dbReference type="InterPro" id="IPR009075">
    <property type="entry name" value="AcylCo_DH/oxidase_C"/>
</dbReference>
<dbReference type="Gene3D" id="1.20.140.10">
    <property type="entry name" value="Butyryl-CoA Dehydrogenase, subunit A, domain 3"/>
    <property type="match status" value="1"/>
</dbReference>
<dbReference type="InterPro" id="IPR050741">
    <property type="entry name" value="Acyl-CoA_dehydrogenase"/>
</dbReference>
<dbReference type="Pfam" id="PF02770">
    <property type="entry name" value="Acyl-CoA_dh_M"/>
    <property type="match status" value="1"/>
</dbReference>
<keyword evidence="5 7" id="KW-0274">FAD</keyword>
<dbReference type="InterPro" id="IPR046373">
    <property type="entry name" value="Acyl-CoA_Oxase/DH_mid-dom_sf"/>
</dbReference>
<evidence type="ECO:0000259" key="8">
    <source>
        <dbReference type="Pfam" id="PF00441"/>
    </source>
</evidence>
<dbReference type="SUPFAM" id="SSF56645">
    <property type="entry name" value="Acyl-CoA dehydrogenase NM domain-like"/>
    <property type="match status" value="1"/>
</dbReference>
<evidence type="ECO:0000313" key="12">
    <source>
        <dbReference type="Proteomes" id="UP000715441"/>
    </source>
</evidence>
<feature type="domain" description="Acyl-CoA dehydrogenase/oxidase N-terminal" evidence="10">
    <location>
        <begin position="15"/>
        <end position="123"/>
    </location>
</feature>
<proteinExistence type="inferred from homology"/>
<accession>A0ABX1IVX6</accession>
<evidence type="ECO:0000256" key="4">
    <source>
        <dbReference type="ARBA" id="ARBA00022630"/>
    </source>
</evidence>
<organism evidence="11 12">
    <name type="scientific">Amycolatopsis acididurans</name>
    <dbReference type="NCBI Taxonomy" id="2724524"/>
    <lineage>
        <taxon>Bacteria</taxon>
        <taxon>Bacillati</taxon>
        <taxon>Actinomycetota</taxon>
        <taxon>Actinomycetes</taxon>
        <taxon>Pseudonocardiales</taxon>
        <taxon>Pseudonocardiaceae</taxon>
        <taxon>Amycolatopsis</taxon>
    </lineage>
</organism>
<feature type="domain" description="Acyl-CoA oxidase/dehydrogenase middle" evidence="9">
    <location>
        <begin position="128"/>
        <end position="205"/>
    </location>
</feature>
<evidence type="ECO:0000256" key="6">
    <source>
        <dbReference type="ARBA" id="ARBA00023002"/>
    </source>
</evidence>
<comment type="caution">
    <text evidence="11">The sequence shown here is derived from an EMBL/GenBank/DDBJ whole genome shotgun (WGS) entry which is preliminary data.</text>
</comment>
<dbReference type="Pfam" id="PF00441">
    <property type="entry name" value="Acyl-CoA_dh_1"/>
    <property type="match status" value="1"/>
</dbReference>
<comment type="cofactor">
    <cofactor evidence="1 7">
        <name>FAD</name>
        <dbReference type="ChEBI" id="CHEBI:57692"/>
    </cofactor>
</comment>
<dbReference type="PANTHER" id="PTHR48083">
    <property type="entry name" value="MEDIUM-CHAIN SPECIFIC ACYL-COA DEHYDROGENASE, MITOCHONDRIAL-RELATED"/>
    <property type="match status" value="1"/>
</dbReference>
<comment type="similarity">
    <text evidence="2 7">Belongs to the acyl-CoA dehydrogenase family.</text>
</comment>
<dbReference type="InterPro" id="IPR036250">
    <property type="entry name" value="AcylCo_DH-like_C"/>
</dbReference>